<gene>
    <name evidence="3" type="ORF">OESDEN_08928</name>
</gene>
<name>A0A0B1T766_OESDE</name>
<accession>A0A0B1T766</accession>
<keyword evidence="2" id="KW-0732">Signal</keyword>
<keyword evidence="4" id="KW-1185">Reference proteome</keyword>
<evidence type="ECO:0000256" key="1">
    <source>
        <dbReference type="SAM" id="MobiDB-lite"/>
    </source>
</evidence>
<dbReference type="AlphaFoldDB" id="A0A0B1T766"/>
<evidence type="ECO:0000256" key="2">
    <source>
        <dbReference type="SAM" id="SignalP"/>
    </source>
</evidence>
<feature type="region of interest" description="Disordered" evidence="1">
    <location>
        <begin position="20"/>
        <end position="50"/>
    </location>
</feature>
<evidence type="ECO:0008006" key="5">
    <source>
        <dbReference type="Google" id="ProtNLM"/>
    </source>
</evidence>
<feature type="compositionally biased region" description="Basic residues" evidence="1">
    <location>
        <begin position="35"/>
        <end position="46"/>
    </location>
</feature>
<proteinExistence type="predicted"/>
<reference evidence="3 4" key="1">
    <citation type="submission" date="2014-03" db="EMBL/GenBank/DDBJ databases">
        <title>Draft genome of the hookworm Oesophagostomum dentatum.</title>
        <authorList>
            <person name="Mitreva M."/>
        </authorList>
    </citation>
    <scope>NUCLEOTIDE SEQUENCE [LARGE SCALE GENOMIC DNA]</scope>
    <source>
        <strain evidence="3 4">OD-Hann</strain>
    </source>
</reference>
<feature type="signal peptide" evidence="2">
    <location>
        <begin position="1"/>
        <end position="21"/>
    </location>
</feature>
<dbReference type="OrthoDB" id="5862352at2759"/>
<sequence length="126" mass="14373">MLPLLVFIMLILSHISEQCSAGKDNPQQPHQPHQAQHRRPPPKKPRQGSSLCLSCEDFLTEFKLAVPQKIDTALDGTRKAARDYLPFYSYMDSAIVDFFAGCVQSGSKRVFEYIDPRRECTRLMLC</sequence>
<evidence type="ECO:0000313" key="3">
    <source>
        <dbReference type="EMBL" id="KHJ91210.1"/>
    </source>
</evidence>
<evidence type="ECO:0000313" key="4">
    <source>
        <dbReference type="Proteomes" id="UP000053660"/>
    </source>
</evidence>
<dbReference type="EMBL" id="KN552255">
    <property type="protein sequence ID" value="KHJ91210.1"/>
    <property type="molecule type" value="Genomic_DNA"/>
</dbReference>
<organism evidence="3 4">
    <name type="scientific">Oesophagostomum dentatum</name>
    <name type="common">Nodular worm</name>
    <dbReference type="NCBI Taxonomy" id="61180"/>
    <lineage>
        <taxon>Eukaryota</taxon>
        <taxon>Metazoa</taxon>
        <taxon>Ecdysozoa</taxon>
        <taxon>Nematoda</taxon>
        <taxon>Chromadorea</taxon>
        <taxon>Rhabditida</taxon>
        <taxon>Rhabditina</taxon>
        <taxon>Rhabditomorpha</taxon>
        <taxon>Strongyloidea</taxon>
        <taxon>Strongylidae</taxon>
        <taxon>Oesophagostomum</taxon>
    </lineage>
</organism>
<dbReference type="Proteomes" id="UP000053660">
    <property type="component" value="Unassembled WGS sequence"/>
</dbReference>
<protein>
    <recommendedName>
        <fullName evidence="5">Saposin B-type domain-containing protein</fullName>
    </recommendedName>
</protein>
<feature type="chain" id="PRO_5002061470" description="Saposin B-type domain-containing protein" evidence="2">
    <location>
        <begin position="22"/>
        <end position="126"/>
    </location>
</feature>